<feature type="domain" description="Response regulatory" evidence="4">
    <location>
        <begin position="4"/>
        <end position="120"/>
    </location>
</feature>
<comment type="caution">
    <text evidence="5">The sequence shown here is derived from an EMBL/GenBank/DDBJ whole genome shotgun (WGS) entry which is preliminary data.</text>
</comment>
<dbReference type="SUPFAM" id="SSF52172">
    <property type="entry name" value="CheY-like"/>
    <property type="match status" value="1"/>
</dbReference>
<sequence>MPLTVLVAEDDLGTRLSVSDYLELQGYGVITAENGQKALETVSQYQPHLIVTDIAMPLLDGFEFIRQVRLQPAFRLLPVIFLTARNDSKARIRGYQVGCDAYLPKPFELAELGAVVRNLLERAQLIESEWRLRLRSVDPAPSLVADSSPDAESERQAAALGLTCREQDVLNVLIEGHSNGQIGDQLHISPRTVEKYVSSLLRKTETSNRAELVRYALEHHLVKEVRQT</sequence>
<dbReference type="GO" id="GO:0006355">
    <property type="term" value="P:regulation of DNA-templated transcription"/>
    <property type="evidence" value="ECO:0007669"/>
    <property type="project" value="InterPro"/>
</dbReference>
<dbReference type="GO" id="GO:0000160">
    <property type="term" value="P:phosphorelay signal transduction system"/>
    <property type="evidence" value="ECO:0007669"/>
    <property type="project" value="InterPro"/>
</dbReference>
<feature type="domain" description="HTH luxR-type" evidence="3">
    <location>
        <begin position="155"/>
        <end position="220"/>
    </location>
</feature>
<name>A0A951U5K7_9CYAN</name>
<dbReference type="SUPFAM" id="SSF46894">
    <property type="entry name" value="C-terminal effector domain of the bipartite response regulators"/>
    <property type="match status" value="1"/>
</dbReference>
<dbReference type="CDD" id="cd06170">
    <property type="entry name" value="LuxR_C_like"/>
    <property type="match status" value="1"/>
</dbReference>
<dbReference type="SMART" id="SM00448">
    <property type="entry name" value="REC"/>
    <property type="match status" value="1"/>
</dbReference>
<dbReference type="PANTHER" id="PTHR43214">
    <property type="entry name" value="TWO-COMPONENT RESPONSE REGULATOR"/>
    <property type="match status" value="1"/>
</dbReference>
<dbReference type="InterPro" id="IPR036388">
    <property type="entry name" value="WH-like_DNA-bd_sf"/>
</dbReference>
<dbReference type="Gene3D" id="3.40.50.2300">
    <property type="match status" value="1"/>
</dbReference>
<proteinExistence type="predicted"/>
<dbReference type="SMART" id="SM00421">
    <property type="entry name" value="HTH_LUXR"/>
    <property type="match status" value="1"/>
</dbReference>
<dbReference type="InterPro" id="IPR039420">
    <property type="entry name" value="WalR-like"/>
</dbReference>
<evidence type="ECO:0000313" key="5">
    <source>
        <dbReference type="EMBL" id="MBW4466979.1"/>
    </source>
</evidence>
<dbReference type="PRINTS" id="PR00038">
    <property type="entry name" value="HTHLUXR"/>
</dbReference>
<reference evidence="5" key="2">
    <citation type="journal article" date="2022" name="Microbiol. Resour. Announc.">
        <title>Metagenome Sequencing to Explore Phylogenomics of Terrestrial Cyanobacteria.</title>
        <authorList>
            <person name="Ward R.D."/>
            <person name="Stajich J.E."/>
            <person name="Johansen J.R."/>
            <person name="Huntemann M."/>
            <person name="Clum A."/>
            <person name="Foster B."/>
            <person name="Foster B."/>
            <person name="Roux S."/>
            <person name="Palaniappan K."/>
            <person name="Varghese N."/>
            <person name="Mukherjee S."/>
            <person name="Reddy T.B.K."/>
            <person name="Daum C."/>
            <person name="Copeland A."/>
            <person name="Chen I.A."/>
            <person name="Ivanova N.N."/>
            <person name="Kyrpides N.C."/>
            <person name="Shapiro N."/>
            <person name="Eloe-Fadrosh E.A."/>
            <person name="Pietrasiak N."/>
        </authorList>
    </citation>
    <scope>NUCLEOTIDE SEQUENCE</scope>
    <source>
        <strain evidence="5">GSE-TBD4-15B</strain>
    </source>
</reference>
<dbReference type="InterPro" id="IPR000792">
    <property type="entry name" value="Tscrpt_reg_LuxR_C"/>
</dbReference>
<evidence type="ECO:0000259" key="3">
    <source>
        <dbReference type="PROSITE" id="PS50043"/>
    </source>
</evidence>
<dbReference type="InterPro" id="IPR011006">
    <property type="entry name" value="CheY-like_superfamily"/>
</dbReference>
<dbReference type="AlphaFoldDB" id="A0A951U5K7"/>
<dbReference type="InterPro" id="IPR016032">
    <property type="entry name" value="Sig_transdc_resp-reg_C-effctor"/>
</dbReference>
<feature type="modified residue" description="4-aspartylphosphate" evidence="2">
    <location>
        <position position="53"/>
    </location>
</feature>
<reference evidence="5" key="1">
    <citation type="submission" date="2021-05" db="EMBL/GenBank/DDBJ databases">
        <authorList>
            <person name="Pietrasiak N."/>
            <person name="Ward R."/>
            <person name="Stajich J.E."/>
            <person name="Kurbessoian T."/>
        </authorList>
    </citation>
    <scope>NUCLEOTIDE SEQUENCE</scope>
    <source>
        <strain evidence="5">GSE-TBD4-15B</strain>
    </source>
</reference>
<protein>
    <submittedName>
        <fullName evidence="5">Response regulator transcription factor</fullName>
    </submittedName>
</protein>
<keyword evidence="1" id="KW-0238">DNA-binding</keyword>
<dbReference type="Pfam" id="PF00196">
    <property type="entry name" value="GerE"/>
    <property type="match status" value="1"/>
</dbReference>
<evidence type="ECO:0000256" key="1">
    <source>
        <dbReference type="ARBA" id="ARBA00023125"/>
    </source>
</evidence>
<dbReference type="PANTHER" id="PTHR43214:SF43">
    <property type="entry name" value="TWO-COMPONENT RESPONSE REGULATOR"/>
    <property type="match status" value="1"/>
</dbReference>
<keyword evidence="2" id="KW-0597">Phosphoprotein</keyword>
<gene>
    <name evidence="5" type="ORF">KME07_16265</name>
</gene>
<evidence type="ECO:0000259" key="4">
    <source>
        <dbReference type="PROSITE" id="PS50110"/>
    </source>
</evidence>
<dbReference type="GO" id="GO:0003677">
    <property type="term" value="F:DNA binding"/>
    <property type="evidence" value="ECO:0007669"/>
    <property type="project" value="UniProtKB-KW"/>
</dbReference>
<dbReference type="Pfam" id="PF00072">
    <property type="entry name" value="Response_reg"/>
    <property type="match status" value="1"/>
</dbReference>
<dbReference type="InterPro" id="IPR001789">
    <property type="entry name" value="Sig_transdc_resp-reg_receiver"/>
</dbReference>
<evidence type="ECO:0000313" key="6">
    <source>
        <dbReference type="Proteomes" id="UP000707356"/>
    </source>
</evidence>
<dbReference type="EMBL" id="JAHHHV010000072">
    <property type="protein sequence ID" value="MBW4466979.1"/>
    <property type="molecule type" value="Genomic_DNA"/>
</dbReference>
<organism evidence="5 6">
    <name type="scientific">Pegethrix bostrychoides GSE-TBD4-15B</name>
    <dbReference type="NCBI Taxonomy" id="2839662"/>
    <lineage>
        <taxon>Bacteria</taxon>
        <taxon>Bacillati</taxon>
        <taxon>Cyanobacteriota</taxon>
        <taxon>Cyanophyceae</taxon>
        <taxon>Oculatellales</taxon>
        <taxon>Oculatellaceae</taxon>
        <taxon>Pegethrix</taxon>
    </lineage>
</organism>
<dbReference type="Proteomes" id="UP000707356">
    <property type="component" value="Unassembled WGS sequence"/>
</dbReference>
<dbReference type="Gene3D" id="1.10.10.10">
    <property type="entry name" value="Winged helix-like DNA-binding domain superfamily/Winged helix DNA-binding domain"/>
    <property type="match status" value="1"/>
</dbReference>
<dbReference type="PROSITE" id="PS50043">
    <property type="entry name" value="HTH_LUXR_2"/>
    <property type="match status" value="1"/>
</dbReference>
<dbReference type="PROSITE" id="PS50110">
    <property type="entry name" value="RESPONSE_REGULATORY"/>
    <property type="match status" value="1"/>
</dbReference>
<accession>A0A951U5K7</accession>
<evidence type="ECO:0000256" key="2">
    <source>
        <dbReference type="PROSITE-ProRule" id="PRU00169"/>
    </source>
</evidence>
<dbReference type="PROSITE" id="PS00622">
    <property type="entry name" value="HTH_LUXR_1"/>
    <property type="match status" value="1"/>
</dbReference>